<dbReference type="PROSITE" id="PS50853">
    <property type="entry name" value="FN3"/>
    <property type="match status" value="1"/>
</dbReference>
<dbReference type="Proteomes" id="UP000540150">
    <property type="component" value="Unassembled WGS sequence"/>
</dbReference>
<feature type="non-terminal residue" evidence="5">
    <location>
        <position position="150"/>
    </location>
</feature>
<dbReference type="PANTHER" id="PTHR13817">
    <property type="entry name" value="TITIN"/>
    <property type="match status" value="1"/>
</dbReference>
<evidence type="ECO:0000256" key="3">
    <source>
        <dbReference type="SAM" id="MobiDB-lite"/>
    </source>
</evidence>
<evidence type="ECO:0000256" key="1">
    <source>
        <dbReference type="ARBA" id="ARBA00022737"/>
    </source>
</evidence>
<dbReference type="EMBL" id="VZTE01003899">
    <property type="protein sequence ID" value="NXB35556.1"/>
    <property type="molecule type" value="Genomic_DNA"/>
</dbReference>
<dbReference type="InterPro" id="IPR003961">
    <property type="entry name" value="FN3_dom"/>
</dbReference>
<dbReference type="InterPro" id="IPR050964">
    <property type="entry name" value="Striated_Muscle_Regulatory"/>
</dbReference>
<accession>A0A7K8D7W6</accession>
<reference evidence="5 6" key="1">
    <citation type="submission" date="2019-09" db="EMBL/GenBank/DDBJ databases">
        <title>Bird 10,000 Genomes (B10K) Project - Family phase.</title>
        <authorList>
            <person name="Zhang G."/>
        </authorList>
    </citation>
    <scope>NUCLEOTIDE SEQUENCE [LARGE SCALE GENOMIC DNA]</scope>
    <source>
        <strain evidence="5">B10K-DU-029-39</strain>
        <tissue evidence="5">Heart or muscle</tissue>
    </source>
</reference>
<dbReference type="SUPFAM" id="SSF48726">
    <property type="entry name" value="Immunoglobulin"/>
    <property type="match status" value="1"/>
</dbReference>
<feature type="region of interest" description="Disordered" evidence="3">
    <location>
        <begin position="1"/>
        <end position="21"/>
    </location>
</feature>
<dbReference type="CDD" id="cd00063">
    <property type="entry name" value="FN3"/>
    <property type="match status" value="1"/>
</dbReference>
<evidence type="ECO:0000259" key="4">
    <source>
        <dbReference type="PROSITE" id="PS50853"/>
    </source>
</evidence>
<dbReference type="Gene3D" id="2.60.40.10">
    <property type="entry name" value="Immunoglobulins"/>
    <property type="match status" value="1"/>
</dbReference>
<evidence type="ECO:0000313" key="6">
    <source>
        <dbReference type="Proteomes" id="UP000540150"/>
    </source>
</evidence>
<feature type="non-terminal residue" evidence="5">
    <location>
        <position position="1"/>
    </location>
</feature>
<organism evidence="5 6">
    <name type="scientific">Eulacestoma nigropectus</name>
    <name type="common">wattled ploughbill</name>
    <dbReference type="NCBI Taxonomy" id="461239"/>
    <lineage>
        <taxon>Eukaryota</taxon>
        <taxon>Metazoa</taxon>
        <taxon>Chordata</taxon>
        <taxon>Craniata</taxon>
        <taxon>Vertebrata</taxon>
        <taxon>Euteleostomi</taxon>
        <taxon>Archelosauria</taxon>
        <taxon>Archosauria</taxon>
        <taxon>Dinosauria</taxon>
        <taxon>Saurischia</taxon>
        <taxon>Theropoda</taxon>
        <taxon>Coelurosauria</taxon>
        <taxon>Aves</taxon>
        <taxon>Neognathae</taxon>
        <taxon>Neoaves</taxon>
        <taxon>Telluraves</taxon>
        <taxon>Australaves</taxon>
        <taxon>Passeriformes</taxon>
        <taxon>Corvoidea</taxon>
        <taxon>Pachycephalidae</taxon>
        <taxon>Eulacestoma</taxon>
    </lineage>
</organism>
<dbReference type="AlphaFoldDB" id="A0A7K8D7W6"/>
<dbReference type="InterPro" id="IPR036179">
    <property type="entry name" value="Ig-like_dom_sf"/>
</dbReference>
<dbReference type="SUPFAM" id="SSF49265">
    <property type="entry name" value="Fibronectin type III"/>
    <property type="match status" value="1"/>
</dbReference>
<protein>
    <submittedName>
        <fullName evidence="5">NGCA protein</fullName>
    </submittedName>
</protein>
<evidence type="ECO:0000313" key="5">
    <source>
        <dbReference type="EMBL" id="NXB35556.1"/>
    </source>
</evidence>
<dbReference type="GO" id="GO:0031430">
    <property type="term" value="C:M band"/>
    <property type="evidence" value="ECO:0007669"/>
    <property type="project" value="TreeGrafter"/>
</dbReference>
<sequence>GFGGLRGGVPDATPHPPAVPRFSVAGDTLTVAGVDYGDQGRFRCRAWTQLDTAEAEAELRVVAGGGGGGDFGIWGFWGPPDPFFPPPEFVVEQEEGIFSEGRFEERLTVPGGQPWATLTLSPYGRYRFRVRAVNGYGQGDPSAPSAAVST</sequence>
<proteinExistence type="predicted"/>
<comment type="caution">
    <text evidence="5">The sequence shown here is derived from an EMBL/GenBank/DDBJ whole genome shotgun (WGS) entry which is preliminary data.</text>
</comment>
<dbReference type="PANTHER" id="PTHR13817:SF151">
    <property type="entry name" value="TITIN"/>
    <property type="match status" value="1"/>
</dbReference>
<evidence type="ECO:0000256" key="2">
    <source>
        <dbReference type="ARBA" id="ARBA00023319"/>
    </source>
</evidence>
<name>A0A7K8D7W6_9CORV</name>
<keyword evidence="6" id="KW-1185">Reference proteome</keyword>
<dbReference type="InterPro" id="IPR036116">
    <property type="entry name" value="FN3_sf"/>
</dbReference>
<dbReference type="OrthoDB" id="6244967at2759"/>
<feature type="domain" description="Fibronectin type-III" evidence="4">
    <location>
        <begin position="55"/>
        <end position="150"/>
    </location>
</feature>
<dbReference type="GO" id="GO:0045214">
    <property type="term" value="P:sarcomere organization"/>
    <property type="evidence" value="ECO:0007669"/>
    <property type="project" value="TreeGrafter"/>
</dbReference>
<gene>
    <name evidence="5" type="primary">Ngca</name>
    <name evidence="5" type="ORF">EULNIG_R15579</name>
</gene>
<keyword evidence="1" id="KW-0677">Repeat</keyword>
<dbReference type="InterPro" id="IPR013783">
    <property type="entry name" value="Ig-like_fold"/>
</dbReference>
<keyword evidence="2" id="KW-0393">Immunoglobulin domain</keyword>